<dbReference type="RefSeq" id="WP_210597446.1">
    <property type="nucleotide sequence ID" value="NZ_JAGKSQ010000004.1"/>
</dbReference>
<dbReference type="PROSITE" id="PS50893">
    <property type="entry name" value="ABC_TRANSPORTER_2"/>
    <property type="match status" value="1"/>
</dbReference>
<dbReference type="PANTHER" id="PTHR42939:SF2">
    <property type="entry name" value="ABC-TYPE TRANSPORTER ATP-BINDING PROTEIN ECSA"/>
    <property type="match status" value="1"/>
</dbReference>
<dbReference type="CDD" id="cd03230">
    <property type="entry name" value="ABC_DR_subfamily_A"/>
    <property type="match status" value="1"/>
</dbReference>
<keyword evidence="2" id="KW-0547">Nucleotide-binding</keyword>
<dbReference type="PANTHER" id="PTHR42939">
    <property type="entry name" value="ABC TRANSPORTER ATP-BINDING PROTEIN ALBC-RELATED"/>
    <property type="match status" value="1"/>
</dbReference>
<sequence>MLDVKIDQFSYNKNEPILENIHFNIKPGEIIGLIGQNGAGKSTTIKTILGLTKGSEHLVTFKQEEVLSYIPERPIIYEELTVWEHIELCASAHQLTEWEPEANRLLKLFRLYEKSQSYPKDFSKGMQQKLMFILAYLPSPDYYIIDEPLMGLDPPSIKVILEFLQAEKQRGAGILMCTHALDTAEKHCDRLIILADKTTIFQGTLQELKEVTGNADGDLLDCFTDLVQSKDVIYD</sequence>
<name>A0A940WSM6_9BACI</name>
<dbReference type="Proteomes" id="UP000678228">
    <property type="component" value="Unassembled WGS sequence"/>
</dbReference>
<dbReference type="GO" id="GO:0016887">
    <property type="term" value="F:ATP hydrolysis activity"/>
    <property type="evidence" value="ECO:0007669"/>
    <property type="project" value="InterPro"/>
</dbReference>
<feature type="domain" description="ABC transporter" evidence="4">
    <location>
        <begin position="2"/>
        <end position="221"/>
    </location>
</feature>
<evidence type="ECO:0000259" key="4">
    <source>
        <dbReference type="PROSITE" id="PS50893"/>
    </source>
</evidence>
<dbReference type="InterPro" id="IPR027417">
    <property type="entry name" value="P-loop_NTPase"/>
</dbReference>
<dbReference type="InterPro" id="IPR003593">
    <property type="entry name" value="AAA+_ATPase"/>
</dbReference>
<keyword evidence="3 5" id="KW-0067">ATP-binding</keyword>
<dbReference type="EMBL" id="JAGKSQ010000004">
    <property type="protein sequence ID" value="MBP3951755.1"/>
    <property type="molecule type" value="Genomic_DNA"/>
</dbReference>
<evidence type="ECO:0000256" key="3">
    <source>
        <dbReference type="ARBA" id="ARBA00022840"/>
    </source>
</evidence>
<protein>
    <submittedName>
        <fullName evidence="5">ABC transporter ATP-binding protein</fullName>
    </submittedName>
</protein>
<dbReference type="Pfam" id="PF00005">
    <property type="entry name" value="ABC_tran"/>
    <property type="match status" value="1"/>
</dbReference>
<dbReference type="InterPro" id="IPR051782">
    <property type="entry name" value="ABC_Transporter_VariousFunc"/>
</dbReference>
<dbReference type="InterPro" id="IPR003439">
    <property type="entry name" value="ABC_transporter-like_ATP-bd"/>
</dbReference>
<gene>
    <name evidence="5" type="ORF">J7W16_11475</name>
</gene>
<dbReference type="SMART" id="SM00382">
    <property type="entry name" value="AAA"/>
    <property type="match status" value="1"/>
</dbReference>
<accession>A0A940WSM6</accession>
<evidence type="ECO:0000256" key="1">
    <source>
        <dbReference type="ARBA" id="ARBA00022448"/>
    </source>
</evidence>
<dbReference type="AlphaFoldDB" id="A0A940WSM6"/>
<dbReference type="Gene3D" id="3.40.50.300">
    <property type="entry name" value="P-loop containing nucleotide triphosphate hydrolases"/>
    <property type="match status" value="1"/>
</dbReference>
<dbReference type="PROSITE" id="PS00211">
    <property type="entry name" value="ABC_TRANSPORTER_1"/>
    <property type="match status" value="1"/>
</dbReference>
<keyword evidence="1" id="KW-0813">Transport</keyword>
<proteinExistence type="predicted"/>
<keyword evidence="6" id="KW-1185">Reference proteome</keyword>
<evidence type="ECO:0000313" key="6">
    <source>
        <dbReference type="Proteomes" id="UP000678228"/>
    </source>
</evidence>
<comment type="caution">
    <text evidence="5">The sequence shown here is derived from an EMBL/GenBank/DDBJ whole genome shotgun (WGS) entry which is preliminary data.</text>
</comment>
<dbReference type="SUPFAM" id="SSF52540">
    <property type="entry name" value="P-loop containing nucleoside triphosphate hydrolases"/>
    <property type="match status" value="1"/>
</dbReference>
<evidence type="ECO:0000256" key="2">
    <source>
        <dbReference type="ARBA" id="ARBA00022741"/>
    </source>
</evidence>
<dbReference type="InterPro" id="IPR017871">
    <property type="entry name" value="ABC_transporter-like_CS"/>
</dbReference>
<evidence type="ECO:0000313" key="5">
    <source>
        <dbReference type="EMBL" id="MBP3951755.1"/>
    </source>
</evidence>
<dbReference type="GO" id="GO:0005524">
    <property type="term" value="F:ATP binding"/>
    <property type="evidence" value="ECO:0007669"/>
    <property type="project" value="UniProtKB-KW"/>
</dbReference>
<reference evidence="5" key="1">
    <citation type="submission" date="2021-03" db="EMBL/GenBank/DDBJ databases">
        <title>Bacillus suaedae sp. nov., isolated from Suaeda aralocaspica.</title>
        <authorList>
            <person name="Lei R.F.R."/>
        </authorList>
    </citation>
    <scope>NUCLEOTIDE SEQUENCE</scope>
    <source>
        <strain evidence="5">YZJH907-2</strain>
    </source>
</reference>
<organism evidence="5 6">
    <name type="scientific">Halalkalibacter suaedae</name>
    <dbReference type="NCBI Taxonomy" id="2822140"/>
    <lineage>
        <taxon>Bacteria</taxon>
        <taxon>Bacillati</taxon>
        <taxon>Bacillota</taxon>
        <taxon>Bacilli</taxon>
        <taxon>Bacillales</taxon>
        <taxon>Bacillaceae</taxon>
        <taxon>Halalkalibacter</taxon>
    </lineage>
</organism>